<proteinExistence type="predicted"/>
<dbReference type="InterPro" id="IPR046174">
    <property type="entry name" value="DUF6176"/>
</dbReference>
<dbReference type="Pfam" id="PF19673">
    <property type="entry name" value="DUF6176"/>
    <property type="match status" value="1"/>
</dbReference>
<reference evidence="1 2" key="1">
    <citation type="submission" date="2014-01" db="EMBL/GenBank/DDBJ databases">
        <title>Draft genome sequence of the multidrug-resistant clinical isolate Dermabacter hominis 1368.</title>
        <authorList>
            <person name="Albersmeier A."/>
            <person name="Bomholt C."/>
            <person name="Glaub A."/>
            <person name="Ruckert C."/>
            <person name="Soriano F."/>
            <person name="Fernandez-Natal I."/>
            <person name="Tauch A."/>
        </authorList>
    </citation>
    <scope>NUCLEOTIDE SEQUENCE [LARGE SCALE GENOMIC DNA]</scope>
    <source>
        <strain evidence="1 2">1368</strain>
    </source>
</reference>
<evidence type="ECO:0000313" key="1">
    <source>
        <dbReference type="EMBL" id="KDS92489.1"/>
    </source>
</evidence>
<name>A0ABR4SH38_9MICO</name>
<protein>
    <submittedName>
        <fullName evidence="1">Uncharacterized protein</fullName>
    </submittedName>
</protein>
<dbReference type="Proteomes" id="UP000030182">
    <property type="component" value="Unassembled WGS sequence"/>
</dbReference>
<evidence type="ECO:0000313" key="2">
    <source>
        <dbReference type="Proteomes" id="UP000030182"/>
    </source>
</evidence>
<dbReference type="EMBL" id="JDRS01000025">
    <property type="protein sequence ID" value="KDS92489.1"/>
    <property type="molecule type" value="Genomic_DNA"/>
</dbReference>
<comment type="caution">
    <text evidence="1">The sequence shown here is derived from an EMBL/GenBank/DDBJ whole genome shotgun (WGS) entry which is preliminary data.</text>
</comment>
<sequence>MTRFAFVLSSEALVTWLAGRMRIELTRFRVREGARAKADEWMAFLNENEDAVRETLEPEEMYVETIFHEVVDNVDYLYWYSVQGESGQSVNHSEHWLDKHHVAFWKECIDDTYPGEDLTPRVHMVPQRVEAAMVPLVCE</sequence>
<accession>A0ABR4SH38</accession>
<keyword evidence="2" id="KW-1185">Reference proteome</keyword>
<gene>
    <name evidence="1" type="ORF">DHOM_10840</name>
</gene>
<organism evidence="1 2">
    <name type="scientific">Dermabacter hominis 1368</name>
    <dbReference type="NCBI Taxonomy" id="1450519"/>
    <lineage>
        <taxon>Bacteria</taxon>
        <taxon>Bacillati</taxon>
        <taxon>Actinomycetota</taxon>
        <taxon>Actinomycetes</taxon>
        <taxon>Micrococcales</taxon>
        <taxon>Dermabacteraceae</taxon>
        <taxon>Dermabacter</taxon>
    </lineage>
</organism>